<dbReference type="AlphaFoldDB" id="A0AAD8SC86"/>
<accession>A0AAD8SC86</accession>
<dbReference type="PANTHER" id="PTHR46890">
    <property type="entry name" value="NON-LTR RETROLELEMENT REVERSE TRANSCRIPTASE-LIKE PROTEIN-RELATED"/>
    <property type="match status" value="1"/>
</dbReference>
<reference evidence="3" key="1">
    <citation type="submission" date="2023-07" db="EMBL/GenBank/DDBJ databases">
        <title>A chromosome-level genome assembly of Lolium multiflorum.</title>
        <authorList>
            <person name="Chen Y."/>
            <person name="Copetti D."/>
            <person name="Kolliker R."/>
            <person name="Studer B."/>
        </authorList>
    </citation>
    <scope>NUCLEOTIDE SEQUENCE</scope>
    <source>
        <strain evidence="3">02402/16</strain>
        <tissue evidence="3">Leaf</tissue>
    </source>
</reference>
<dbReference type="GO" id="GO:0004523">
    <property type="term" value="F:RNA-DNA hybrid ribonuclease activity"/>
    <property type="evidence" value="ECO:0007669"/>
    <property type="project" value="InterPro"/>
</dbReference>
<dbReference type="GO" id="GO:0003676">
    <property type="term" value="F:nucleic acid binding"/>
    <property type="evidence" value="ECO:0007669"/>
    <property type="project" value="InterPro"/>
</dbReference>
<dbReference type="Pfam" id="PF13456">
    <property type="entry name" value="RVT_3"/>
    <property type="match status" value="1"/>
</dbReference>
<dbReference type="InterPro" id="IPR036397">
    <property type="entry name" value="RNaseH_sf"/>
</dbReference>
<dbReference type="Pfam" id="PF00078">
    <property type="entry name" value="RVT_1"/>
    <property type="match status" value="1"/>
</dbReference>
<keyword evidence="4" id="KW-1185">Reference proteome</keyword>
<dbReference type="InterPro" id="IPR000477">
    <property type="entry name" value="RT_dom"/>
</dbReference>
<evidence type="ECO:0000259" key="1">
    <source>
        <dbReference type="Pfam" id="PF00078"/>
    </source>
</evidence>
<dbReference type="InterPro" id="IPR012337">
    <property type="entry name" value="RNaseH-like_sf"/>
</dbReference>
<organism evidence="3 4">
    <name type="scientific">Lolium multiflorum</name>
    <name type="common">Italian ryegrass</name>
    <name type="synonym">Lolium perenne subsp. multiflorum</name>
    <dbReference type="NCBI Taxonomy" id="4521"/>
    <lineage>
        <taxon>Eukaryota</taxon>
        <taxon>Viridiplantae</taxon>
        <taxon>Streptophyta</taxon>
        <taxon>Embryophyta</taxon>
        <taxon>Tracheophyta</taxon>
        <taxon>Spermatophyta</taxon>
        <taxon>Magnoliopsida</taxon>
        <taxon>Liliopsida</taxon>
        <taxon>Poales</taxon>
        <taxon>Poaceae</taxon>
        <taxon>BOP clade</taxon>
        <taxon>Pooideae</taxon>
        <taxon>Poodae</taxon>
        <taxon>Poeae</taxon>
        <taxon>Poeae Chloroplast Group 2 (Poeae type)</taxon>
        <taxon>Loliodinae</taxon>
        <taxon>Loliinae</taxon>
        <taxon>Lolium</taxon>
    </lineage>
</organism>
<dbReference type="InterPro" id="IPR052343">
    <property type="entry name" value="Retrotransposon-Effector_Assoc"/>
</dbReference>
<protein>
    <recommendedName>
        <fullName evidence="5">Reverse transcriptase domain-containing protein</fullName>
    </recommendedName>
</protein>
<dbReference type="InterPro" id="IPR044730">
    <property type="entry name" value="RNase_H-like_dom_plant"/>
</dbReference>
<proteinExistence type="predicted"/>
<dbReference type="InterPro" id="IPR002156">
    <property type="entry name" value="RNaseH_domain"/>
</dbReference>
<evidence type="ECO:0000313" key="4">
    <source>
        <dbReference type="Proteomes" id="UP001231189"/>
    </source>
</evidence>
<dbReference type="CDD" id="cd06222">
    <property type="entry name" value="RNase_H_like"/>
    <property type="match status" value="1"/>
</dbReference>
<comment type="caution">
    <text evidence="3">The sequence shown here is derived from an EMBL/GenBank/DDBJ whole genome shotgun (WGS) entry which is preliminary data.</text>
</comment>
<dbReference type="InterPro" id="IPR043502">
    <property type="entry name" value="DNA/RNA_pol_sf"/>
</dbReference>
<evidence type="ECO:0008006" key="5">
    <source>
        <dbReference type="Google" id="ProtNLM"/>
    </source>
</evidence>
<feature type="domain" description="Reverse transcriptase" evidence="1">
    <location>
        <begin position="256"/>
        <end position="446"/>
    </location>
</feature>
<dbReference type="SUPFAM" id="SSF53098">
    <property type="entry name" value="Ribonuclease H-like"/>
    <property type="match status" value="1"/>
</dbReference>
<evidence type="ECO:0000259" key="2">
    <source>
        <dbReference type="Pfam" id="PF13456"/>
    </source>
</evidence>
<dbReference type="PANTHER" id="PTHR46890:SF48">
    <property type="entry name" value="RNA-DIRECTED DNA POLYMERASE"/>
    <property type="match status" value="1"/>
</dbReference>
<dbReference type="SUPFAM" id="SSF56672">
    <property type="entry name" value="DNA/RNA polymerases"/>
    <property type="match status" value="1"/>
</dbReference>
<dbReference type="Gene3D" id="3.30.420.10">
    <property type="entry name" value="Ribonuclease H-like superfamily/Ribonuclease H"/>
    <property type="match status" value="1"/>
</dbReference>
<gene>
    <name evidence="3" type="ORF">QYE76_066105</name>
</gene>
<evidence type="ECO:0000313" key="3">
    <source>
        <dbReference type="EMBL" id="KAK1648300.1"/>
    </source>
</evidence>
<dbReference type="Proteomes" id="UP001231189">
    <property type="component" value="Unassembled WGS sequence"/>
</dbReference>
<sequence length="673" mass="74901">MWLRADDYKGVVEEAWNSGNDGTGSLQATWSNLNKLATSLQDWSKVSFGSVRKEILRLEKKLKYLRSCSGSEAVICDERATEKMLCELFEREEIMARQRSRVEWLNEGDRNTAFFHARASARRKTNRIKALVRDDGSRCEDQKGMKGMVEGFFGSLFSSEPCVSVDEVLDAIPVKVDSQMNADLCKAYTDEEIHDALFQMGPTKASGPDGFPALFYQTHWELIKGEICAAVRSFLGGDPIPEGLCDSIAVLIPKVPNPEHLSKFRPISLCNVLYKIASKVLANRLKLLLPDVVSEFQSAFVPGRLITDNALVAFECLHTVRKQQNKKPHFALKIDMMKAYDRIEWLYLHGCLAKLGFDPGWIDVVMRCVTTVRYAVRINGELTEPVVPSRGIRQGDPISPYQRVYPVYCNDRSVLESYKESDFFPVKLCKKKLVCVKQWMDDFLARSSSLLGTVLAVTIWHIWEAKNDARNNATEPSCRRVAEKIKAYVETIVQHLSKAGTATRCDSPSSVLKWSPPPAGLALINVDAALFSSSSSMGMGVVIRDSDARCLMACNERLEHVTDPELAEALACRRGLNLARDEGFSKVLVASDCLSLVLRLQSAAKDRSGVGIVVADIKNLAASFLVCSFAHVKRQLNVPAHILARSCEQSISQVYRGVIPGCIQESLCNDSIV</sequence>
<feature type="domain" description="RNase H type-1" evidence="2">
    <location>
        <begin position="525"/>
        <end position="647"/>
    </location>
</feature>
<dbReference type="EMBL" id="JAUUTY010000004">
    <property type="protein sequence ID" value="KAK1648300.1"/>
    <property type="molecule type" value="Genomic_DNA"/>
</dbReference>
<dbReference type="CDD" id="cd01650">
    <property type="entry name" value="RT_nLTR_like"/>
    <property type="match status" value="1"/>
</dbReference>
<name>A0AAD8SC86_LOLMU</name>